<name>A0A2S6C127_9PEZI</name>
<dbReference type="AlphaFoldDB" id="A0A2S6C127"/>
<dbReference type="OrthoDB" id="10254945at2759"/>
<accession>A0A2S6C127</accession>
<dbReference type="EMBL" id="PNEN01000578">
    <property type="protein sequence ID" value="PPJ53434.1"/>
    <property type="molecule type" value="Genomic_DNA"/>
</dbReference>
<dbReference type="STRING" id="357750.A0A2S6C127"/>
<reference evidence="2" key="1">
    <citation type="journal article" date="2017" name="bioRxiv">
        <title>Conservation of a gene cluster reveals novel cercosporin biosynthetic mechanisms and extends production to the genus Colletotrichum.</title>
        <authorList>
            <person name="de Jonge R."/>
            <person name="Ebert M.K."/>
            <person name="Huitt-Roehl C.R."/>
            <person name="Pal P."/>
            <person name="Suttle J.C."/>
            <person name="Spanner R.E."/>
            <person name="Neubauer J.D."/>
            <person name="Jurick W.M.II."/>
            <person name="Stott K.A."/>
            <person name="Secor G.A."/>
            <person name="Thomma B.P.H.J."/>
            <person name="Van de Peer Y."/>
            <person name="Townsend C.A."/>
            <person name="Bolton M.D."/>
        </authorList>
    </citation>
    <scope>NUCLEOTIDE SEQUENCE [LARGE SCALE GENOMIC DNA]</scope>
    <source>
        <strain evidence="2">CBS538.71</strain>
    </source>
</reference>
<dbReference type="Proteomes" id="UP000237631">
    <property type="component" value="Unassembled WGS sequence"/>
</dbReference>
<gene>
    <name evidence="1" type="ORF">CBER1_00438</name>
</gene>
<organism evidence="1 2">
    <name type="scientific">Cercospora berteroae</name>
    <dbReference type="NCBI Taxonomy" id="357750"/>
    <lineage>
        <taxon>Eukaryota</taxon>
        <taxon>Fungi</taxon>
        <taxon>Dikarya</taxon>
        <taxon>Ascomycota</taxon>
        <taxon>Pezizomycotina</taxon>
        <taxon>Dothideomycetes</taxon>
        <taxon>Dothideomycetidae</taxon>
        <taxon>Mycosphaerellales</taxon>
        <taxon>Mycosphaerellaceae</taxon>
        <taxon>Cercospora</taxon>
    </lineage>
</organism>
<sequence>MSSTSLEETRRVQTEVETALALVTSSTTDPHVVSFLRRIYTNESTNNSIHPLLAWKQWKNITKEQYLSILPALALASHMLTEPLTSNFINALIYCPTSIKFDNLGKPRKAFKWLCEDIEQPLRPAAQRRYEEAMERLVPHVRLAPVKWPRNICAVTEPKKAIAGCGPGVQSEIQFSLERVNDVNPRSKSLDSLLLCYLELVQILLHELMHAIAFASDGAKYGERFFCDNTYVENGFSWEEAVLGGILELEKRNSRDVILTLKDLDLAALVSCHTARNISFPVTSCEGLAGRIIREITTQEVMQRFESLLQRS</sequence>
<keyword evidence="2" id="KW-1185">Reference proteome</keyword>
<protein>
    <submittedName>
        <fullName evidence="1">Uncharacterized protein</fullName>
    </submittedName>
</protein>
<comment type="caution">
    <text evidence="1">The sequence shown here is derived from an EMBL/GenBank/DDBJ whole genome shotgun (WGS) entry which is preliminary data.</text>
</comment>
<proteinExistence type="predicted"/>
<evidence type="ECO:0000313" key="1">
    <source>
        <dbReference type="EMBL" id="PPJ53434.1"/>
    </source>
</evidence>
<evidence type="ECO:0000313" key="2">
    <source>
        <dbReference type="Proteomes" id="UP000237631"/>
    </source>
</evidence>